<feature type="region of interest" description="Disordered" evidence="1">
    <location>
        <begin position="68"/>
        <end position="90"/>
    </location>
</feature>
<proteinExistence type="predicted"/>
<sequence length="725" mass="76308">MTKIHLERNVENLTSPTRGDLIYADSVPEFVKLTHPGADRILATDADDISWSTRLALADSATIPPLNITERSAEPSSPVSNDIYLDDGANTGSGSPGWRRYTGAAWEDIFAGAGSGFWSRDAGNGYVYPTTITDSVGIGTGLPDALLHIEADQNTTEYLHMSGYDDDAANVRPVMKFLRARGSAASPTIVSDDDYLGSILGVGYDGATFQNAASINFAVDGAPAAGDMPGRIEFYTAPDGSVNRLLRMTINNAGNVGIGNINPGSIFDIRDSVDGGMAEIRLINSDTNATPSSDESLGLTGYFYRNSVSGLREAGRIELGKEGTWATGATSDTYWAFHTLLNGGGVTERMRITGAGNVGIGTVPDTLLHLESASPSLTIQRSNNANSSYVDFQGSGGSVGVRIEYVPSINDIAFHTLDGTLQERVRILANGNVGIGIGDADRNLRVWASNSGASGYALTGGVDIESNSITGINILSPNTGYGRIYFGSPISATAGAIEYIHNATLTDGYMKLRAGGADRVYILGNGYVGIGTTPALGLHIADGIGFLVGGGTYVSPTNRNTINGGYDTDNDTGSLWLNYRGYLDGFTRYRDTNIADGKGNAIVTVDGSAGNVGIGTSAPQGIIHTYDSIGGSIVWEYDGVDGTERTIIPNGAGDCLYICRYTAVIRRSDGPTFTSIGSAVNNSVVALYSAGGNTLSMYVDTNGRIYVKRTAGALTYKVILHLIWL</sequence>
<comment type="caution">
    <text evidence="2">The sequence shown here is derived from an EMBL/GenBank/DDBJ whole genome shotgun (WGS) entry which is preliminary data.</text>
</comment>
<dbReference type="AlphaFoldDB" id="A0A0F9TUC7"/>
<reference evidence="2" key="1">
    <citation type="journal article" date="2015" name="Nature">
        <title>Complex archaea that bridge the gap between prokaryotes and eukaryotes.</title>
        <authorList>
            <person name="Spang A."/>
            <person name="Saw J.H."/>
            <person name="Jorgensen S.L."/>
            <person name="Zaremba-Niedzwiedzka K."/>
            <person name="Martijn J."/>
            <person name="Lind A.E."/>
            <person name="van Eijk R."/>
            <person name="Schleper C."/>
            <person name="Guy L."/>
            <person name="Ettema T.J."/>
        </authorList>
    </citation>
    <scope>NUCLEOTIDE SEQUENCE</scope>
</reference>
<organism evidence="2">
    <name type="scientific">marine sediment metagenome</name>
    <dbReference type="NCBI Taxonomy" id="412755"/>
    <lineage>
        <taxon>unclassified sequences</taxon>
        <taxon>metagenomes</taxon>
        <taxon>ecological metagenomes</taxon>
    </lineage>
</organism>
<gene>
    <name evidence="2" type="ORF">LCGC14_0609630</name>
</gene>
<name>A0A0F9TUC7_9ZZZZ</name>
<evidence type="ECO:0000256" key="1">
    <source>
        <dbReference type="SAM" id="MobiDB-lite"/>
    </source>
</evidence>
<dbReference type="EMBL" id="LAZR01001007">
    <property type="protein sequence ID" value="KKN52726.1"/>
    <property type="molecule type" value="Genomic_DNA"/>
</dbReference>
<protein>
    <submittedName>
        <fullName evidence="2">Uncharacterized protein</fullName>
    </submittedName>
</protein>
<evidence type="ECO:0000313" key="2">
    <source>
        <dbReference type="EMBL" id="KKN52726.1"/>
    </source>
</evidence>
<accession>A0A0F9TUC7</accession>